<protein>
    <submittedName>
        <fullName evidence="1">Uncharacterized protein</fullName>
    </submittedName>
</protein>
<reference evidence="1 2" key="1">
    <citation type="journal article" date="2022" name="Genome Biol. Evol.">
        <title>The Spruce Budworm Genome: Reconstructing the Evolutionary History of Antifreeze Proteins.</title>
        <authorList>
            <person name="Beliveau C."/>
            <person name="Gagne P."/>
            <person name="Picq S."/>
            <person name="Vernygora O."/>
            <person name="Keeling C.I."/>
            <person name="Pinkney K."/>
            <person name="Doucet D."/>
            <person name="Wen F."/>
            <person name="Johnston J.S."/>
            <person name="Maaroufi H."/>
            <person name="Boyle B."/>
            <person name="Laroche J."/>
            <person name="Dewar K."/>
            <person name="Juretic N."/>
            <person name="Blackburn G."/>
            <person name="Nisole A."/>
            <person name="Brunet B."/>
            <person name="Brandao M."/>
            <person name="Lumley L."/>
            <person name="Duan J."/>
            <person name="Quan G."/>
            <person name="Lucarotti C.J."/>
            <person name="Roe A.D."/>
            <person name="Sperling F.A.H."/>
            <person name="Levesque R.C."/>
            <person name="Cusson M."/>
        </authorList>
    </citation>
    <scope>NUCLEOTIDE SEQUENCE [LARGE SCALE GENOMIC DNA]</scope>
    <source>
        <strain evidence="1">Glfc:IPQL:Cfum</strain>
    </source>
</reference>
<sequence length="1143" mass="128799">MSLNCNGVRKHSKGKAKNGKRRISIDAAAAKSYEAEDAFRGFAKCPVVCVTRADISSYLKSMSQKSETKTPIHKSLSKLELAVHSRNLAAKCSVCLLREDLEDLKMAFQKDPDNPIFKATFNFAKLKCKICEKVYSSEKKLQNHLENKHIIYKSSEKTPKRVSFSDHVTIHEVKEYHKCRKCTRIFEHYKLLKLHMKLKHKKPHHLSYLHAEKRPTSLYTMRNLGSERLYLCNFCEESSVERDEIESHVALLPDLANRAMTGYKDYYFCDQCFKKFDVETDMLQHKWTHFLKTSDNSQLRPNVTKPEPFKRIFKAEEKVPDYMQPKVLLEKIIIGGKELTKTDFVDVNRPNEITGEIKRPVVDPASKKTIISKHQCQTCGKPEIHFDNLHELRAFDDLPITDDYMNTVDFEIPEPIVELVEYEGQYGQRQYSGCKIVMQENELLEEGNAHAVMLYTWRCCSRAIPQPRSNEQPDRLLISDCLSMRPCFLMVAVSHSVTNGAVCPDGAGVRGGGRAVTIARMRSEAAAIMLALALCVLLALCAPENAAGNNNVQGGWLGRGEPGGDRALLARAAAAVVVVLVLTELCSWKLLHPTDHASNSRCPPDAEEYERVTTTFKEAGSDAENRAVTELCLRGLQLLSSWCSVLTELCSWKLLHPTDHASNSRCPPDAEEYERATRYNYTSEEKFAMIEVIAMIKGLQVLMARMETVFADAARRAIINPAVHGADTAGSSDLGQVRGAAHSPQRPGRCHAQPDRDYALTVFKKQFLYDEVEAEVNLCFDQFVYKLAEQVAQRINSDMHRALDAAVAKFEAGDITGVVELEGLIAVNRLCHKLLSRYLALDDFDSILRESDHGVLAPYGRITLHVFWELNYDLLPNYCYNAATDSYNITLRRQHYGAATTLWCGYDTVLQLQHCGGGNNTAAWLQHRIRAKILRYRYNTVVRLQHSGGRWLVAELLGVARGLLHGTLAQFTRALQAAMPRHCKLPRYDYGSNGVLGYYHAQLTDIVQYPDARRSCSTPSGSSGTSYCSEEVTDLLHAAPFQNILPRPFTGEGEKPETKQKRLEAKYAALQIVQNVDKYGTAKQSQLAREGDLLTRERLCCGLSLFSVVLRRLRGCLQAPQWPLPPRPPPRPYTQTTPRVSTG</sequence>
<evidence type="ECO:0000313" key="1">
    <source>
        <dbReference type="EMBL" id="KAI8431306.1"/>
    </source>
</evidence>
<dbReference type="EMBL" id="CM046130">
    <property type="protein sequence ID" value="KAI8431306.1"/>
    <property type="molecule type" value="Genomic_DNA"/>
</dbReference>
<keyword evidence="2" id="KW-1185">Reference proteome</keyword>
<name>A0ACC0K4E0_CHOFU</name>
<organism evidence="1 2">
    <name type="scientific">Choristoneura fumiferana</name>
    <name type="common">Spruce budworm moth</name>
    <name type="synonym">Archips fumiferana</name>
    <dbReference type="NCBI Taxonomy" id="7141"/>
    <lineage>
        <taxon>Eukaryota</taxon>
        <taxon>Metazoa</taxon>
        <taxon>Ecdysozoa</taxon>
        <taxon>Arthropoda</taxon>
        <taxon>Hexapoda</taxon>
        <taxon>Insecta</taxon>
        <taxon>Pterygota</taxon>
        <taxon>Neoptera</taxon>
        <taxon>Endopterygota</taxon>
        <taxon>Lepidoptera</taxon>
        <taxon>Glossata</taxon>
        <taxon>Ditrysia</taxon>
        <taxon>Tortricoidea</taxon>
        <taxon>Tortricidae</taxon>
        <taxon>Tortricinae</taxon>
        <taxon>Choristoneura</taxon>
    </lineage>
</organism>
<feature type="non-terminal residue" evidence="1">
    <location>
        <position position="1143"/>
    </location>
</feature>
<accession>A0ACC0K4E0</accession>
<proteinExistence type="predicted"/>
<dbReference type="Proteomes" id="UP001064048">
    <property type="component" value="Chromosome 30"/>
</dbReference>
<evidence type="ECO:0000313" key="2">
    <source>
        <dbReference type="Proteomes" id="UP001064048"/>
    </source>
</evidence>
<comment type="caution">
    <text evidence="1">The sequence shown here is derived from an EMBL/GenBank/DDBJ whole genome shotgun (WGS) entry which is preliminary data.</text>
</comment>
<gene>
    <name evidence="1" type="ORF">MSG28_015853</name>
</gene>